<accession>A0A9D2XY33</accession>
<feature type="region of interest" description="Disordered" evidence="2">
    <location>
        <begin position="102"/>
        <end position="131"/>
    </location>
</feature>
<evidence type="ECO:0000313" key="3">
    <source>
        <dbReference type="EMBL" id="KAF7210410.1"/>
    </source>
</evidence>
<feature type="coiled-coil region" evidence="1">
    <location>
        <begin position="37"/>
        <end position="64"/>
    </location>
</feature>
<comment type="caution">
    <text evidence="3">The sequence shown here is derived from an EMBL/GenBank/DDBJ whole genome shotgun (WGS) entry which is preliminary data.</text>
</comment>
<evidence type="ECO:0000256" key="2">
    <source>
        <dbReference type="SAM" id="MobiDB-lite"/>
    </source>
</evidence>
<keyword evidence="1" id="KW-0175">Coiled coil</keyword>
<reference evidence="3" key="1">
    <citation type="submission" date="2020-03" db="EMBL/GenBank/DDBJ databases">
        <title>Intra-Species Differences in Population Size shape Life History and Genome Evolution.</title>
        <authorList>
            <person name="Willemsen D."/>
            <person name="Cui R."/>
            <person name="Valenzano D.R."/>
        </authorList>
    </citation>
    <scope>NUCLEOTIDE SEQUENCE</scope>
    <source>
        <strain evidence="3">GRZ</strain>
        <tissue evidence="3">Whole</tissue>
    </source>
</reference>
<proteinExistence type="predicted"/>
<feature type="coiled-coil region" evidence="1">
    <location>
        <begin position="204"/>
        <end position="238"/>
    </location>
</feature>
<dbReference type="Proteomes" id="UP000822369">
    <property type="component" value="Chromosome 13"/>
</dbReference>
<dbReference type="AlphaFoldDB" id="A0A9D2XY33"/>
<dbReference type="EMBL" id="JAAVVJ010000013">
    <property type="protein sequence ID" value="KAF7210410.1"/>
    <property type="molecule type" value="Genomic_DNA"/>
</dbReference>
<dbReference type="KEGG" id="nfu:107391435"/>
<evidence type="ECO:0000256" key="1">
    <source>
        <dbReference type="SAM" id="Coils"/>
    </source>
</evidence>
<feature type="compositionally biased region" description="Basic and acidic residues" evidence="2">
    <location>
        <begin position="102"/>
        <end position="121"/>
    </location>
</feature>
<gene>
    <name evidence="3" type="ORF">G4P62_014811</name>
</gene>
<name>A0A9D2XY33_NOTFU</name>
<evidence type="ECO:0000313" key="4">
    <source>
        <dbReference type="Proteomes" id="UP000822369"/>
    </source>
</evidence>
<organism evidence="3 4">
    <name type="scientific">Nothobranchius furzeri</name>
    <name type="common">Turquoise killifish</name>
    <dbReference type="NCBI Taxonomy" id="105023"/>
    <lineage>
        <taxon>Eukaryota</taxon>
        <taxon>Metazoa</taxon>
        <taxon>Chordata</taxon>
        <taxon>Craniata</taxon>
        <taxon>Vertebrata</taxon>
        <taxon>Euteleostomi</taxon>
        <taxon>Actinopterygii</taxon>
        <taxon>Neopterygii</taxon>
        <taxon>Teleostei</taxon>
        <taxon>Neoteleostei</taxon>
        <taxon>Acanthomorphata</taxon>
        <taxon>Ovalentaria</taxon>
        <taxon>Atherinomorphae</taxon>
        <taxon>Cyprinodontiformes</taxon>
        <taxon>Nothobranchiidae</taxon>
        <taxon>Nothobranchius</taxon>
    </lineage>
</organism>
<sequence>MNSLINLCTTEIRKRCQATQYFLDIIEKMCLASQVVIKAFEDEQNSHNETKKNYEQTTEKLKAKDCLIVSLQESIATGEAKVLAAEQLATLYKQRLIEEQEARQETRRSYQEKVNSPKEPSESDQTSDLGPEQVEENFQRGLEKAKSSELEPRDLNISNLQSQNKALCVQIQHSTSDIRKRVEETQKSVVRDLQELNTLCLGLEENYQSGIASCKQQVEFLEQELEKEKASHADTRETMQNIILTNKAQNEELCSQMQQQTSDIYKLIDETKSHFKRELEQKDVLYKNVQQELERERQAHLDTFQERQNIILTIMAEKEALCLQMLRDVDKMERLWREQKLSFLKHLEEKDVLYQSRDDKYKAELSDVKQQMENVQRELEEEIQIRKEMEEIICTILAESEGLSSQMQQQTSDLNNKEPF</sequence>
<feature type="coiled-coil region" evidence="1">
    <location>
        <begin position="358"/>
        <end position="392"/>
    </location>
</feature>
<protein>
    <submittedName>
        <fullName evidence="3">Protein CROWDED NUCLEI 2-like</fullName>
    </submittedName>
</protein>